<comment type="subcellular location">
    <subcellularLocation>
        <location evidence="1">Cell envelope</location>
    </subcellularLocation>
</comment>
<dbReference type="SUPFAM" id="SSF52833">
    <property type="entry name" value="Thioredoxin-like"/>
    <property type="match status" value="1"/>
</dbReference>
<dbReference type="GO" id="GO:0017004">
    <property type="term" value="P:cytochrome complex assembly"/>
    <property type="evidence" value="ECO:0007669"/>
    <property type="project" value="UniProtKB-KW"/>
</dbReference>
<dbReference type="CDD" id="cd02966">
    <property type="entry name" value="TlpA_like_family"/>
    <property type="match status" value="1"/>
</dbReference>
<dbReference type="PROSITE" id="PS51352">
    <property type="entry name" value="THIOREDOXIN_2"/>
    <property type="match status" value="1"/>
</dbReference>
<dbReference type="GO" id="GO:0030313">
    <property type="term" value="C:cell envelope"/>
    <property type="evidence" value="ECO:0007669"/>
    <property type="project" value="UniProtKB-SubCell"/>
</dbReference>
<dbReference type="InterPro" id="IPR013740">
    <property type="entry name" value="Redoxin"/>
</dbReference>
<keyword evidence="4" id="KW-0676">Redox-active center</keyword>
<sequence length="216" mass="25304">MFIFDERLIDIIKFFNTYLKNKMKTKLLLLSMFFTFFSCNKSEQKIEESAEIEKIDSVAKKESPESEIPKELIKAPDFSLADINGKRFDLSDFKGKYVYMDIWATWCGPCKVQIPFMKELEKQFHNAPIHFVSVSLDKLEDKPIWEKMVRENQMSGVQLFAGREDNFGFDYKIEYIPTFIILDKEGNIMIDRAPAPMDYQTGGINQQLVDILKMMK</sequence>
<reference evidence="6 7" key="1">
    <citation type="submission" date="2018-06" db="EMBL/GenBank/DDBJ databases">
        <authorList>
            <consortium name="Pathogen Informatics"/>
            <person name="Doyle S."/>
        </authorList>
    </citation>
    <scope>NUCLEOTIDE SEQUENCE [LARGE SCALE GENOMIC DNA]</scope>
    <source>
        <strain evidence="6 7">NCTC13456</strain>
    </source>
</reference>
<accession>A0A376G4W7</accession>
<evidence type="ECO:0000256" key="1">
    <source>
        <dbReference type="ARBA" id="ARBA00004196"/>
    </source>
</evidence>
<dbReference type="GO" id="GO:0016491">
    <property type="term" value="F:oxidoreductase activity"/>
    <property type="evidence" value="ECO:0007669"/>
    <property type="project" value="InterPro"/>
</dbReference>
<dbReference type="PANTHER" id="PTHR42852">
    <property type="entry name" value="THIOL:DISULFIDE INTERCHANGE PROTEIN DSBE"/>
    <property type="match status" value="1"/>
</dbReference>
<name>A0A376G4W7_9FLAO</name>
<dbReference type="AlphaFoldDB" id="A0A376G4W7"/>
<evidence type="ECO:0000256" key="2">
    <source>
        <dbReference type="ARBA" id="ARBA00022748"/>
    </source>
</evidence>
<dbReference type="InterPro" id="IPR050553">
    <property type="entry name" value="Thioredoxin_ResA/DsbE_sf"/>
</dbReference>
<evidence type="ECO:0000259" key="5">
    <source>
        <dbReference type="PROSITE" id="PS51352"/>
    </source>
</evidence>
<dbReference type="EMBL" id="UFXS01000001">
    <property type="protein sequence ID" value="STD55725.1"/>
    <property type="molecule type" value="Genomic_DNA"/>
</dbReference>
<organism evidence="6 7">
    <name type="scientific">Empedobacter falsenii</name>
    <dbReference type="NCBI Taxonomy" id="343874"/>
    <lineage>
        <taxon>Bacteria</taxon>
        <taxon>Pseudomonadati</taxon>
        <taxon>Bacteroidota</taxon>
        <taxon>Flavobacteriia</taxon>
        <taxon>Flavobacteriales</taxon>
        <taxon>Weeksellaceae</taxon>
        <taxon>Empedobacter</taxon>
    </lineage>
</organism>
<dbReference type="InterPro" id="IPR036249">
    <property type="entry name" value="Thioredoxin-like_sf"/>
</dbReference>
<evidence type="ECO:0000256" key="4">
    <source>
        <dbReference type="ARBA" id="ARBA00023284"/>
    </source>
</evidence>
<protein>
    <submittedName>
        <fullName evidence="6">Thiol-disulfide oxidoreductase resA</fullName>
    </submittedName>
</protein>
<evidence type="ECO:0000313" key="7">
    <source>
        <dbReference type="Proteomes" id="UP000254737"/>
    </source>
</evidence>
<dbReference type="PANTHER" id="PTHR42852:SF6">
    <property type="entry name" value="THIOL:DISULFIDE INTERCHANGE PROTEIN DSBE"/>
    <property type="match status" value="1"/>
</dbReference>
<dbReference type="Proteomes" id="UP000254737">
    <property type="component" value="Unassembled WGS sequence"/>
</dbReference>
<dbReference type="Pfam" id="PF08534">
    <property type="entry name" value="Redoxin"/>
    <property type="match status" value="1"/>
</dbReference>
<dbReference type="Gene3D" id="3.40.30.10">
    <property type="entry name" value="Glutaredoxin"/>
    <property type="match status" value="1"/>
</dbReference>
<dbReference type="InterPro" id="IPR013766">
    <property type="entry name" value="Thioredoxin_domain"/>
</dbReference>
<keyword evidence="2" id="KW-0201">Cytochrome c-type biogenesis</keyword>
<proteinExistence type="predicted"/>
<gene>
    <name evidence="6" type="primary">resA_2</name>
    <name evidence="6" type="ORF">NCTC13456_01705</name>
</gene>
<dbReference type="STRING" id="343874.GCA_000805695_01590"/>
<evidence type="ECO:0000256" key="3">
    <source>
        <dbReference type="ARBA" id="ARBA00023157"/>
    </source>
</evidence>
<feature type="domain" description="Thioredoxin" evidence="5">
    <location>
        <begin position="69"/>
        <end position="216"/>
    </location>
</feature>
<keyword evidence="3" id="KW-1015">Disulfide bond</keyword>
<evidence type="ECO:0000313" key="6">
    <source>
        <dbReference type="EMBL" id="STD55725.1"/>
    </source>
</evidence>